<evidence type="ECO:0000256" key="1">
    <source>
        <dbReference type="SAM" id="MobiDB-lite"/>
    </source>
</evidence>
<evidence type="ECO:0008006" key="4">
    <source>
        <dbReference type="Google" id="ProtNLM"/>
    </source>
</evidence>
<gene>
    <name evidence="2" type="ORF">ACFQ2K_03950</name>
</gene>
<dbReference type="Proteomes" id="UP001596915">
    <property type="component" value="Unassembled WGS sequence"/>
</dbReference>
<accession>A0ABW2WKY3</accession>
<reference evidence="3" key="1">
    <citation type="journal article" date="2019" name="Int. J. Syst. Evol. Microbiol.">
        <title>The Global Catalogue of Microorganisms (GCM) 10K type strain sequencing project: providing services to taxonomists for standard genome sequencing and annotation.</title>
        <authorList>
            <consortium name="The Broad Institute Genomics Platform"/>
            <consortium name="The Broad Institute Genome Sequencing Center for Infectious Disease"/>
            <person name="Wu L."/>
            <person name="Ma J."/>
        </authorList>
    </citation>
    <scope>NUCLEOTIDE SEQUENCE [LARGE SCALE GENOMIC DNA]</scope>
    <source>
        <strain evidence="3">JCM 12607</strain>
    </source>
</reference>
<dbReference type="EMBL" id="JBHTGL010000005">
    <property type="protein sequence ID" value="MFD0622082.1"/>
    <property type="molecule type" value="Genomic_DNA"/>
</dbReference>
<name>A0ABW2WKY3_9ACTN</name>
<evidence type="ECO:0000313" key="3">
    <source>
        <dbReference type="Proteomes" id="UP001596915"/>
    </source>
</evidence>
<keyword evidence="3" id="KW-1185">Reference proteome</keyword>
<feature type="region of interest" description="Disordered" evidence="1">
    <location>
        <begin position="1"/>
        <end position="26"/>
    </location>
</feature>
<protein>
    <recommendedName>
        <fullName evidence="4">Plasmid segregation centromere-binding protein ParG</fullName>
    </recommendedName>
</protein>
<evidence type="ECO:0000313" key="2">
    <source>
        <dbReference type="EMBL" id="MFD0622082.1"/>
    </source>
</evidence>
<sequence>MTTRRRKPISDFVDEENPSAPTIPRAARTTPVRVTLDLSPADHRALKRWCNITAAALELPQVPLAAVLRILGKQLLADPELAARVRAELEQAGGGMH</sequence>
<organism evidence="2 3">
    <name type="scientific">Streptomyces sanglieri</name>
    <dbReference type="NCBI Taxonomy" id="193460"/>
    <lineage>
        <taxon>Bacteria</taxon>
        <taxon>Bacillati</taxon>
        <taxon>Actinomycetota</taxon>
        <taxon>Actinomycetes</taxon>
        <taxon>Kitasatosporales</taxon>
        <taxon>Streptomycetaceae</taxon>
        <taxon>Streptomyces</taxon>
    </lineage>
</organism>
<proteinExistence type="predicted"/>
<comment type="caution">
    <text evidence="2">The sequence shown here is derived from an EMBL/GenBank/DDBJ whole genome shotgun (WGS) entry which is preliminary data.</text>
</comment>